<evidence type="ECO:0000256" key="2">
    <source>
        <dbReference type="ARBA" id="ARBA00022723"/>
    </source>
</evidence>
<sequence>MSIKVVKDQLEKSLKEKDDLTLKLEKFETSSKNLTKMLNSQISANDKTGLGYNVHVNESEVLNNIVDSVSNSNESDEDDNQVNGRFKKSEGYHAVSPPYTGNYMPPRADLSFAGLDNFVFKSKVNETTTSMPKTKTNAYKTSMDSLEKPKTVSSINGKKYILVIVDDYSRFTWVKFLRSKDETPEFVTKFLKQIQVGLNRTVRYIRTNNGTKFVNQVMTEFYERVGIFHQKSVPRTPQQKGVVERRNHTFVKAARTMLIFSKVSMFLWAEVVATACLGKLKATTDIGIFVGYAPSRKEIPPPIVHQGVADEDDPVTHAVTNPIKKPFSQEPSYVESFAGSISSAESNQVNQPPDPLRNGQGITLLIM</sequence>
<dbReference type="GO" id="GO:0015074">
    <property type="term" value="P:DNA integration"/>
    <property type="evidence" value="ECO:0007669"/>
    <property type="project" value="UniProtKB-KW"/>
</dbReference>
<evidence type="ECO:0000256" key="4">
    <source>
        <dbReference type="ARBA" id="ARBA00022801"/>
    </source>
</evidence>
<dbReference type="SUPFAM" id="SSF53098">
    <property type="entry name" value="Ribonuclease H-like"/>
    <property type="match status" value="1"/>
</dbReference>
<evidence type="ECO:0000256" key="8">
    <source>
        <dbReference type="ARBA" id="ARBA00022932"/>
    </source>
</evidence>
<dbReference type="PANTHER" id="PTHR42648">
    <property type="entry name" value="TRANSPOSASE, PUTATIVE-RELATED"/>
    <property type="match status" value="1"/>
</dbReference>
<gene>
    <name evidence="12" type="ORF">Tci_043299</name>
</gene>
<keyword evidence="6" id="KW-0229">DNA integration</keyword>
<keyword evidence="10" id="KW-0175">Coiled coil</keyword>
<dbReference type="GO" id="GO:0003887">
    <property type="term" value="F:DNA-directed DNA polymerase activity"/>
    <property type="evidence" value="ECO:0007669"/>
    <property type="project" value="UniProtKB-KW"/>
</dbReference>
<dbReference type="GO" id="GO:0016787">
    <property type="term" value="F:hydrolase activity"/>
    <property type="evidence" value="ECO:0007669"/>
    <property type="project" value="UniProtKB-KW"/>
</dbReference>
<evidence type="ECO:0000256" key="3">
    <source>
        <dbReference type="ARBA" id="ARBA00022759"/>
    </source>
</evidence>
<organism evidence="12">
    <name type="scientific">Tanacetum cinerariifolium</name>
    <name type="common">Dalmatian daisy</name>
    <name type="synonym">Chrysanthemum cinerariifolium</name>
    <dbReference type="NCBI Taxonomy" id="118510"/>
    <lineage>
        <taxon>Eukaryota</taxon>
        <taxon>Viridiplantae</taxon>
        <taxon>Streptophyta</taxon>
        <taxon>Embryophyta</taxon>
        <taxon>Tracheophyta</taxon>
        <taxon>Spermatophyta</taxon>
        <taxon>Magnoliopsida</taxon>
        <taxon>eudicotyledons</taxon>
        <taxon>Gunneridae</taxon>
        <taxon>Pentapetalae</taxon>
        <taxon>asterids</taxon>
        <taxon>campanulids</taxon>
        <taxon>Asterales</taxon>
        <taxon>Asteraceae</taxon>
        <taxon>Asteroideae</taxon>
        <taxon>Anthemideae</taxon>
        <taxon>Anthemidinae</taxon>
        <taxon>Tanacetum</taxon>
    </lineage>
</organism>
<dbReference type="EMBL" id="BKCJ010006286">
    <property type="protein sequence ID" value="GEU71321.1"/>
    <property type="molecule type" value="Genomic_DNA"/>
</dbReference>
<dbReference type="PANTHER" id="PTHR42648:SF11">
    <property type="entry name" value="TRANSPOSON TY4-P GAG-POL POLYPROTEIN"/>
    <property type="match status" value="1"/>
</dbReference>
<comment type="caution">
    <text evidence="12">The sequence shown here is derived from an EMBL/GenBank/DDBJ whole genome shotgun (WGS) entry which is preliminary data.</text>
</comment>
<dbReference type="Gene3D" id="3.30.420.10">
    <property type="entry name" value="Ribonuclease H-like superfamily/Ribonuclease H"/>
    <property type="match status" value="1"/>
</dbReference>
<dbReference type="GO" id="GO:0046872">
    <property type="term" value="F:metal ion binding"/>
    <property type="evidence" value="ECO:0007669"/>
    <property type="project" value="UniProtKB-KW"/>
</dbReference>
<keyword evidence="1" id="KW-0540">Nuclease</keyword>
<dbReference type="InterPro" id="IPR039537">
    <property type="entry name" value="Retrotran_Ty1/copia-like"/>
</dbReference>
<dbReference type="PROSITE" id="PS50994">
    <property type="entry name" value="INTEGRASE"/>
    <property type="match status" value="1"/>
</dbReference>
<keyword evidence="8" id="KW-0808">Transferase</keyword>
<keyword evidence="9" id="KW-0233">DNA recombination</keyword>
<keyword evidence="8" id="KW-0239">DNA-directed DNA polymerase</keyword>
<dbReference type="GO" id="GO:0004519">
    <property type="term" value="F:endonuclease activity"/>
    <property type="evidence" value="ECO:0007669"/>
    <property type="project" value="UniProtKB-KW"/>
</dbReference>
<keyword evidence="5" id="KW-0460">Magnesium</keyword>
<feature type="coiled-coil region" evidence="10">
    <location>
        <begin position="3"/>
        <end position="30"/>
    </location>
</feature>
<protein>
    <recommendedName>
        <fullName evidence="11">Integrase catalytic domain-containing protein</fullName>
    </recommendedName>
</protein>
<dbReference type="Pfam" id="PF00665">
    <property type="entry name" value="rve"/>
    <property type="match status" value="1"/>
</dbReference>
<dbReference type="AlphaFoldDB" id="A0A6L2MBF6"/>
<keyword evidence="8" id="KW-0548">Nucleotidyltransferase</keyword>
<name>A0A6L2MBF6_TANCI</name>
<dbReference type="InterPro" id="IPR001584">
    <property type="entry name" value="Integrase_cat-core"/>
</dbReference>
<dbReference type="InterPro" id="IPR036397">
    <property type="entry name" value="RNaseH_sf"/>
</dbReference>
<keyword evidence="4" id="KW-0378">Hydrolase</keyword>
<evidence type="ECO:0000259" key="11">
    <source>
        <dbReference type="PROSITE" id="PS50994"/>
    </source>
</evidence>
<evidence type="ECO:0000256" key="5">
    <source>
        <dbReference type="ARBA" id="ARBA00022842"/>
    </source>
</evidence>
<evidence type="ECO:0000313" key="12">
    <source>
        <dbReference type="EMBL" id="GEU71321.1"/>
    </source>
</evidence>
<keyword evidence="2" id="KW-0479">Metal-binding</keyword>
<evidence type="ECO:0000256" key="1">
    <source>
        <dbReference type="ARBA" id="ARBA00022722"/>
    </source>
</evidence>
<keyword evidence="7" id="KW-0695">RNA-directed DNA polymerase</keyword>
<evidence type="ECO:0000256" key="9">
    <source>
        <dbReference type="ARBA" id="ARBA00023172"/>
    </source>
</evidence>
<reference evidence="12" key="1">
    <citation type="journal article" date="2019" name="Sci. Rep.">
        <title>Draft genome of Tanacetum cinerariifolium, the natural source of mosquito coil.</title>
        <authorList>
            <person name="Yamashiro T."/>
            <person name="Shiraishi A."/>
            <person name="Satake H."/>
            <person name="Nakayama K."/>
        </authorList>
    </citation>
    <scope>NUCLEOTIDE SEQUENCE</scope>
</reference>
<dbReference type="GO" id="GO:0003676">
    <property type="term" value="F:nucleic acid binding"/>
    <property type="evidence" value="ECO:0007669"/>
    <property type="project" value="InterPro"/>
</dbReference>
<evidence type="ECO:0000256" key="6">
    <source>
        <dbReference type="ARBA" id="ARBA00022908"/>
    </source>
</evidence>
<evidence type="ECO:0000256" key="7">
    <source>
        <dbReference type="ARBA" id="ARBA00022918"/>
    </source>
</evidence>
<keyword evidence="3" id="KW-0255">Endonuclease</keyword>
<evidence type="ECO:0000256" key="10">
    <source>
        <dbReference type="SAM" id="Coils"/>
    </source>
</evidence>
<feature type="domain" description="Integrase catalytic" evidence="11">
    <location>
        <begin position="128"/>
        <end position="302"/>
    </location>
</feature>
<accession>A0A6L2MBF6</accession>
<proteinExistence type="predicted"/>
<dbReference type="GO" id="GO:0003964">
    <property type="term" value="F:RNA-directed DNA polymerase activity"/>
    <property type="evidence" value="ECO:0007669"/>
    <property type="project" value="UniProtKB-KW"/>
</dbReference>
<dbReference type="GO" id="GO:0006310">
    <property type="term" value="P:DNA recombination"/>
    <property type="evidence" value="ECO:0007669"/>
    <property type="project" value="UniProtKB-KW"/>
</dbReference>
<dbReference type="InterPro" id="IPR012337">
    <property type="entry name" value="RNaseH-like_sf"/>
</dbReference>